<dbReference type="InParanoid" id="A9AVB9"/>
<dbReference type="NCBIfam" id="TIGR01643">
    <property type="entry name" value="YD_repeat_2x"/>
    <property type="match status" value="2"/>
</dbReference>
<dbReference type="Gene3D" id="2.180.10.10">
    <property type="entry name" value="RHS repeat-associated core"/>
    <property type="match status" value="3"/>
</dbReference>
<dbReference type="Pfam" id="PF20148">
    <property type="entry name" value="DUF6531"/>
    <property type="match status" value="1"/>
</dbReference>
<dbReference type="STRING" id="316274.Haur_1967"/>
<dbReference type="InterPro" id="IPR045351">
    <property type="entry name" value="DUF6531"/>
</dbReference>
<dbReference type="NCBIfam" id="TIGR03696">
    <property type="entry name" value="Rhs_assc_core"/>
    <property type="match status" value="1"/>
</dbReference>
<name>A9AVB9_HERA2</name>
<dbReference type="eggNOG" id="COG1372">
    <property type="taxonomic scope" value="Bacteria"/>
</dbReference>
<dbReference type="InterPro" id="IPR031325">
    <property type="entry name" value="RHS_repeat"/>
</dbReference>
<dbReference type="PANTHER" id="PTHR32305">
    <property type="match status" value="1"/>
</dbReference>
<dbReference type="Pfam" id="PF05593">
    <property type="entry name" value="RHS_repeat"/>
    <property type="match status" value="2"/>
</dbReference>
<sequence>MLPIRRRRWIPLALLLIVIVSLLPLQSTSAIPMLPQSDALTKRVPEILDEPPVNNRPSPAQSAVTPKEEAQNIAPVAESQHSFSGIDLTFTGDTISQVPVAATNAAVYVAQATVNDLYIVNGQPHYNSDNLSYYEDTGIFMNLPRDSFTVNVEVAVGNIGFIYIQSVNNPQIYQKAAFTTPQGNPHDMHFTIGPSIPRNQPIHIYVGCFNPQPGGYNNCRYTNFQFYLDSDVLTRIPDPAYDHPKKLLPSYINQVNTGKYLPADGAGNPFFMYGYLPPVQGIDEKFLYQTKAFNFPALQPNDTITINFRYSAFSWPGTTPANSFGSHINLFFSDANSSTYDVFGWDTLSRDLTNPINIPIPGFSTYSYIPWRSGSITLNQNIYSQISNKTIRINLAPQSADSQYYPYLAGIDSIQFYRNGKLMNFSSIEDRIPADQNGGSCAPCTAAGESTMIVGDPVNTLSGAYIEHGVDQQIPTGGTALSLQRTYVSTLANSSLYPQSSLGLGWRFNYAESLTLPVEITGVTTVGAESNTVIYEAADGNRYRFKRHGNDFVAARGIRLTLTKNATSYTLQAADQSAKTFDLQGRLLQLRDVYGRTQTITLGTSGIQTGLPVEVRDDLSQRKLRLEYTTTSGVVRLYRLLNDLNQATVYEYTQGRLEWVTSPQSILSRYTYDPTSLLMSSVTRNATSKSPLPTADLVMSYTNGRVTQQTAPADNTVWAYTYTGTGANQAQTTTMTVSRGGIVLDVQRSHYRADGTFAWQERNDALLEYVANDRMLAPTAGVKADKSIALHHNNPKGQPVEVYAGAIEGAILGTTQRTFAISYTPTGYPAIVTNTNGLETYTTYNSANQPLTTKAGTGTLVPTQTWTYDAATKQPQTITSPDGIVTRYTYTAAGQVASTEVGYGTSSVQKTTYQYDSLGRQTHMTLGDGLPNATTTVTEYRPDNQIAKITRNYVAGNTTDPRKNVVTEYGYNAKGQLIWTKTPDGRYRGVTSYDALGRVRWVADNTVNPSTGAIAIADTSSTSLPPSFSPQRPDANIVTMYGYDWHGRTTLITQTGIVTGTFNVATLQWQSSTSRVTRIEYDQLSRPVTTTYNYRPDIYAGQFNTNHPDVNVPTYTYYDGAGKVTWTRDGLRRWNHFEYDQLGRPVTTTLNYENGDPLTVDPVNATWASTNDTDIISITHYDQGGQIDHTIRNFVDGVRDTTIPDSSIPWQITDVVTDVVTRYHYDQAGRMDQTISNYVAGATDPEFNRVANTIYDQATGRTLGVTDAWNQYTVYEYDQLGRSVSSVTNCRTSSGVPTYNRNTCASTTSQRNLPSPLSVYDQLGRLSQTLSVDAIGGLGFNGPPTQYSYDGLGQLVETIVNSQPGQAASATVNVKSTTTYLDAAGSRWNETDPTGKITQYETDGFGQVNKVIDPAGLITLSGPRWTKTPDGQVRVAMIDGLGRTIKTVSNYQDGVYVPATDTTTHDIITLTRYDVGGRQVAVTNSLNIRTRYDYDLRDNLIRIIENDLGTCTASDTNDCQVTTEYRYDRVGNLIKTIDARGYSTTKSYDSLGRVRRTTDGLNRHTLLTYNQDDTVATIAPATGNPISYSYDEVGHQIQATGWDSTAVQQWTYDLAGRLSSVYDASAQDAAAGRTGTISYKYDVLNRISSVAQSLEGDPQGNWTLTYGYDAAGRTTAIGGTSYSYDTAGRLSSVIRGGSPLAQYAYQGSTGRVASITRLEAGNNRLIESLGYDTRGRVTSRSITGATTAAAMPTPTAPQLAQFTYAYDRADQPTSFTETQLNSAGTATTNETHSYTYDKLNRLISENASGTTTTFRFDAAGNRIKVNSQNSSYNAANERVGFAYDVYGNVTGDGQNVFSYDGFNRLKSVIKGANVYSYRYHEETLTSRFVNGTRTQAFNYDRVGTSLSSILRIHTIQPTDTLYTTYITGLGGDIIQSEATFNGAPQTNGKLFLISDNQSTVRMLVNASNGARTKQDSDAWGNFVPAAGQTLAPSSIRYTGEYTDRDTGLVFLRARWYNPASGTLLSKDPFAGFANQPQSQHPYIYAGNNPTTNSDPTGRTCEGCQPAGVTRDQWHQYVDLYDVTYSGFVGALINHPFDRMGDATVFDNYAHATRSSLDFIYYLKNFLWGCSIQQYGALENLWSNAETWSEHFYHDRLPSVPLHRYDSIEDAMDALGDEAYLNYFIETNLADGNHLDPIDSISPGLADVPVVPSTPRQNNPSTDVDDPAPAKSPKPSNDPDVDVDNPAPSISPKVGESCSFDATTLVATDEGLVPIATIQVGDLVLAYDEATGTTDYYTVTASFVHSDPVLVDVAIDNEWINTTPEHPFFTADGWTDAENLELSDWVASADGEWGKITALRLRGDQRFMYNLTVAEAHTFFVGDGRWLVHNVCIDGVEYPVDKPTNQTKNDSIWYDTQAQARQMARQKMGHNPVEIEPNKLRRRDGTWQYRAKPGDLAGDNQGPHIHLEKLDPKTGDVLINLHLRWRK</sequence>
<dbReference type="SUPFAM" id="SSF51294">
    <property type="entry name" value="Hedgehog/intein (Hint) domain"/>
    <property type="match status" value="1"/>
</dbReference>
<reference evidence="3 4" key="1">
    <citation type="journal article" date="2011" name="Stand. Genomic Sci.">
        <title>Complete genome sequence of the filamentous gliding predatory bacterium Herpetosiphon aurantiacus type strain (114-95(T)).</title>
        <authorList>
            <person name="Kiss H."/>
            <person name="Nett M."/>
            <person name="Domin N."/>
            <person name="Martin K."/>
            <person name="Maresca J.A."/>
            <person name="Copeland A."/>
            <person name="Lapidus A."/>
            <person name="Lucas S."/>
            <person name="Berry K.W."/>
            <person name="Glavina Del Rio T."/>
            <person name="Dalin E."/>
            <person name="Tice H."/>
            <person name="Pitluck S."/>
            <person name="Richardson P."/>
            <person name="Bruce D."/>
            <person name="Goodwin L."/>
            <person name="Han C."/>
            <person name="Detter J.C."/>
            <person name="Schmutz J."/>
            <person name="Brettin T."/>
            <person name="Land M."/>
            <person name="Hauser L."/>
            <person name="Kyrpides N.C."/>
            <person name="Ivanova N."/>
            <person name="Goker M."/>
            <person name="Woyke T."/>
            <person name="Klenk H.P."/>
            <person name="Bryant D.A."/>
        </authorList>
    </citation>
    <scope>NUCLEOTIDE SEQUENCE [LARGE SCALE GENOMIC DNA]</scope>
    <source>
        <strain evidence="4">ATCC 23779 / DSM 785 / 114-95</strain>
    </source>
</reference>
<dbReference type="InterPro" id="IPR050708">
    <property type="entry name" value="T6SS_VgrG/RHS"/>
</dbReference>
<dbReference type="KEGG" id="hau:Haur_1967"/>
<proteinExistence type="predicted"/>
<dbReference type="InterPro" id="IPR036844">
    <property type="entry name" value="Hint_dom_sf"/>
</dbReference>
<dbReference type="HOGENOM" id="CLU_228629_0_0_0"/>
<dbReference type="Gene3D" id="2.170.16.10">
    <property type="entry name" value="Hedgehog/Intein (Hint) domain"/>
    <property type="match status" value="1"/>
</dbReference>
<feature type="domain" description="Hint" evidence="2">
    <location>
        <begin position="2256"/>
        <end position="2349"/>
    </location>
</feature>
<dbReference type="InterPro" id="IPR022385">
    <property type="entry name" value="Rhs_assc_core"/>
</dbReference>
<dbReference type="eggNOG" id="COG3209">
    <property type="taxonomic scope" value="Bacteria"/>
</dbReference>
<dbReference type="InterPro" id="IPR006530">
    <property type="entry name" value="YD"/>
</dbReference>
<dbReference type="InterPro" id="IPR003587">
    <property type="entry name" value="Hint_dom_N"/>
</dbReference>
<accession>A9AVB9</accession>
<dbReference type="BioCyc" id="HAUR316274:GHYA-1996-MONOMER"/>
<dbReference type="NCBIfam" id="TIGR01443">
    <property type="entry name" value="intein_Cterm"/>
    <property type="match status" value="1"/>
</dbReference>
<evidence type="ECO:0000313" key="3">
    <source>
        <dbReference type="EMBL" id="ABX04610.1"/>
    </source>
</evidence>
<dbReference type="SMART" id="SM00306">
    <property type="entry name" value="HintN"/>
    <property type="match status" value="1"/>
</dbReference>
<keyword evidence="4" id="KW-1185">Reference proteome</keyword>
<organism evidence="3 4">
    <name type="scientific">Herpetosiphon aurantiacus (strain ATCC 23779 / DSM 785 / 114-95)</name>
    <dbReference type="NCBI Taxonomy" id="316274"/>
    <lineage>
        <taxon>Bacteria</taxon>
        <taxon>Bacillati</taxon>
        <taxon>Chloroflexota</taxon>
        <taxon>Chloroflexia</taxon>
        <taxon>Herpetosiphonales</taxon>
        <taxon>Herpetosiphonaceae</taxon>
        <taxon>Herpetosiphon</taxon>
    </lineage>
</organism>
<evidence type="ECO:0000259" key="2">
    <source>
        <dbReference type="SMART" id="SM00306"/>
    </source>
</evidence>
<evidence type="ECO:0000256" key="1">
    <source>
        <dbReference type="SAM" id="MobiDB-lite"/>
    </source>
</evidence>
<evidence type="ECO:0000313" key="4">
    <source>
        <dbReference type="Proteomes" id="UP000000787"/>
    </source>
</evidence>
<gene>
    <name evidence="3" type="ordered locus">Haur_1967</name>
</gene>
<dbReference type="EMBL" id="CP000875">
    <property type="protein sequence ID" value="ABX04610.1"/>
    <property type="molecule type" value="Genomic_DNA"/>
</dbReference>
<protein>
    <submittedName>
        <fullName evidence="3">YD repeat protein</fullName>
    </submittedName>
</protein>
<dbReference type="InterPro" id="IPR030934">
    <property type="entry name" value="Intein_C"/>
</dbReference>
<dbReference type="PANTHER" id="PTHR32305:SF15">
    <property type="entry name" value="PROTEIN RHSA-RELATED"/>
    <property type="match status" value="1"/>
</dbReference>
<dbReference type="CDD" id="cd00081">
    <property type="entry name" value="Hint"/>
    <property type="match status" value="1"/>
</dbReference>
<dbReference type="Proteomes" id="UP000000787">
    <property type="component" value="Chromosome"/>
</dbReference>
<dbReference type="Pfam" id="PF07591">
    <property type="entry name" value="PT-HINT"/>
    <property type="match status" value="1"/>
</dbReference>
<feature type="region of interest" description="Disordered" evidence="1">
    <location>
        <begin position="2205"/>
        <end position="2254"/>
    </location>
</feature>